<dbReference type="Proteomes" id="UP000827986">
    <property type="component" value="Unassembled WGS sequence"/>
</dbReference>
<comment type="caution">
    <text evidence="2">The sequence shown here is derived from an EMBL/GenBank/DDBJ whole genome shotgun (WGS) entry which is preliminary data.</text>
</comment>
<keyword evidence="3" id="KW-1185">Reference proteome</keyword>
<evidence type="ECO:0000313" key="3">
    <source>
        <dbReference type="Proteomes" id="UP000827986"/>
    </source>
</evidence>
<reference evidence="2" key="1">
    <citation type="submission" date="2021-09" db="EMBL/GenBank/DDBJ databases">
        <title>The genome of Mauremys mutica provides insights into the evolution of semi-aquatic lifestyle.</title>
        <authorList>
            <person name="Gong S."/>
            <person name="Gao Y."/>
        </authorList>
    </citation>
    <scope>NUCLEOTIDE SEQUENCE</scope>
    <source>
        <strain evidence="2">MM-2020</strain>
        <tissue evidence="2">Muscle</tissue>
    </source>
</reference>
<name>A0A9D3WQ06_9SAUR</name>
<gene>
    <name evidence="2" type="ORF">KIL84_015184</name>
</gene>
<accession>A0A9D3WQ06</accession>
<feature type="region of interest" description="Disordered" evidence="1">
    <location>
        <begin position="172"/>
        <end position="216"/>
    </location>
</feature>
<dbReference type="AlphaFoldDB" id="A0A9D3WQ06"/>
<feature type="region of interest" description="Disordered" evidence="1">
    <location>
        <begin position="1"/>
        <end position="26"/>
    </location>
</feature>
<evidence type="ECO:0000313" key="2">
    <source>
        <dbReference type="EMBL" id="KAH1166012.1"/>
    </source>
</evidence>
<protein>
    <submittedName>
        <fullName evidence="2">Uncharacterized protein</fullName>
    </submittedName>
</protein>
<feature type="compositionally biased region" description="Pro residues" evidence="1">
    <location>
        <begin position="10"/>
        <end position="20"/>
    </location>
</feature>
<organism evidence="2 3">
    <name type="scientific">Mauremys mutica</name>
    <name type="common">yellowpond turtle</name>
    <dbReference type="NCBI Taxonomy" id="74926"/>
    <lineage>
        <taxon>Eukaryota</taxon>
        <taxon>Metazoa</taxon>
        <taxon>Chordata</taxon>
        <taxon>Craniata</taxon>
        <taxon>Vertebrata</taxon>
        <taxon>Euteleostomi</taxon>
        <taxon>Archelosauria</taxon>
        <taxon>Testudinata</taxon>
        <taxon>Testudines</taxon>
        <taxon>Cryptodira</taxon>
        <taxon>Durocryptodira</taxon>
        <taxon>Testudinoidea</taxon>
        <taxon>Geoemydidae</taxon>
        <taxon>Geoemydinae</taxon>
        <taxon>Mauremys</taxon>
    </lineage>
</organism>
<sequence>MWPVSLNGILPPPPPPPPPRGSVDGATWETRVQGVPARPLMSQHFPVQAPACQPVVARISLPLAVVPERRDGSRGWGAGEEPCRAGAALVCGEQPLPVRGPMGCCPKRKGKTAARGLGAQQLHRRGRRQAPVCRRGPRPAVIAAGSRWHSPTLPGTLRPPALSRVGLALRSSHGAPLAGRPGSVLGGRGGRLSPPALSPVSLTEGTERTEIQGRGGFGVPLPTACALAEVPQGGVG</sequence>
<evidence type="ECO:0000256" key="1">
    <source>
        <dbReference type="SAM" id="MobiDB-lite"/>
    </source>
</evidence>
<dbReference type="EMBL" id="JAHDVG010000487">
    <property type="protein sequence ID" value="KAH1166012.1"/>
    <property type="molecule type" value="Genomic_DNA"/>
</dbReference>
<feature type="region of interest" description="Disordered" evidence="1">
    <location>
        <begin position="115"/>
        <end position="134"/>
    </location>
</feature>
<proteinExistence type="predicted"/>